<accession>A0A8J2VR28</accession>
<comment type="caution">
    <text evidence="1">The sequence shown here is derived from an EMBL/GenBank/DDBJ whole genome shotgun (WGS) entry which is preliminary data.</text>
</comment>
<dbReference type="Proteomes" id="UP000789524">
    <property type="component" value="Unassembled WGS sequence"/>
</dbReference>
<dbReference type="OrthoDB" id="7480145at2759"/>
<name>A0A8J2VR28_9NEOP</name>
<protein>
    <submittedName>
        <fullName evidence="1">(African queen) hypothetical protein</fullName>
    </submittedName>
</protein>
<gene>
    <name evidence="1" type="ORF">DCHRY22_LOCUS3976</name>
</gene>
<dbReference type="EMBL" id="CAKASE010000048">
    <property type="protein sequence ID" value="CAG9562679.1"/>
    <property type="molecule type" value="Genomic_DNA"/>
</dbReference>
<keyword evidence="2" id="KW-1185">Reference proteome</keyword>
<proteinExistence type="predicted"/>
<organism evidence="1 2">
    <name type="scientific">Danaus chrysippus</name>
    <name type="common">African queen</name>
    <dbReference type="NCBI Taxonomy" id="151541"/>
    <lineage>
        <taxon>Eukaryota</taxon>
        <taxon>Metazoa</taxon>
        <taxon>Ecdysozoa</taxon>
        <taxon>Arthropoda</taxon>
        <taxon>Hexapoda</taxon>
        <taxon>Insecta</taxon>
        <taxon>Pterygota</taxon>
        <taxon>Neoptera</taxon>
        <taxon>Endopterygota</taxon>
        <taxon>Lepidoptera</taxon>
        <taxon>Glossata</taxon>
        <taxon>Ditrysia</taxon>
        <taxon>Papilionoidea</taxon>
        <taxon>Nymphalidae</taxon>
        <taxon>Danainae</taxon>
        <taxon>Danaini</taxon>
        <taxon>Danaina</taxon>
        <taxon>Danaus</taxon>
        <taxon>Anosia</taxon>
    </lineage>
</organism>
<dbReference type="AlphaFoldDB" id="A0A8J2VR28"/>
<evidence type="ECO:0000313" key="1">
    <source>
        <dbReference type="EMBL" id="CAG9562679.1"/>
    </source>
</evidence>
<evidence type="ECO:0000313" key="2">
    <source>
        <dbReference type="Proteomes" id="UP000789524"/>
    </source>
</evidence>
<reference evidence="1" key="1">
    <citation type="submission" date="2021-09" db="EMBL/GenBank/DDBJ databases">
        <authorList>
            <person name="Martin H S."/>
        </authorList>
    </citation>
    <scope>NUCLEOTIDE SEQUENCE</scope>
</reference>
<sequence>MMDRVGNTDLFLVLNGLELAMYALRIHYLQSVHTPLCSHSCHGQAPSKAYLVIYTTVVDNHPNKAALAHYNNFPRDNGQSSTSIQLTLELFPR</sequence>